<dbReference type="RefSeq" id="WP_434029352.1">
    <property type="nucleotide sequence ID" value="NZ_BNBA01000015.1"/>
</dbReference>
<dbReference type="PIRSF" id="PIRSF001273">
    <property type="entry name" value="CDH"/>
    <property type="match status" value="1"/>
</dbReference>
<keyword evidence="13" id="KW-0443">Lipid metabolism</keyword>
<protein>
    <recommendedName>
        <fullName evidence="7">CDP-diacylglycerol pyrophosphatase</fullName>
        <ecNumber evidence="6">3.6.1.26</ecNumber>
    </recommendedName>
    <alternativeName>
        <fullName evidence="17">CDP-diacylglycerol phosphatidylhydrolase</fullName>
    </alternativeName>
    <alternativeName>
        <fullName evidence="18">CDP-diglyceride hydrolase</fullName>
    </alternativeName>
</protein>
<evidence type="ECO:0000256" key="11">
    <source>
        <dbReference type="ARBA" id="ARBA00022801"/>
    </source>
</evidence>
<evidence type="ECO:0000256" key="9">
    <source>
        <dbReference type="ARBA" id="ARBA00022516"/>
    </source>
</evidence>
<keyword evidence="16" id="KW-1208">Phospholipid metabolism</keyword>
<dbReference type="Proteomes" id="UP000623958">
    <property type="component" value="Unassembled WGS sequence"/>
</dbReference>
<feature type="signal peptide" evidence="19">
    <location>
        <begin position="1"/>
        <end position="23"/>
    </location>
</feature>
<dbReference type="GO" id="GO:0005886">
    <property type="term" value="C:plasma membrane"/>
    <property type="evidence" value="ECO:0007669"/>
    <property type="project" value="UniProtKB-SubCell"/>
</dbReference>
<name>A0A919KIZ1_9XANT</name>
<evidence type="ECO:0000256" key="13">
    <source>
        <dbReference type="ARBA" id="ARBA00023098"/>
    </source>
</evidence>
<keyword evidence="19" id="KW-0732">Signal</keyword>
<evidence type="ECO:0000313" key="20">
    <source>
        <dbReference type="EMBL" id="GHH54465.1"/>
    </source>
</evidence>
<accession>A0A919KIZ1</accession>
<keyword evidence="8" id="KW-1003">Cell membrane</keyword>
<comment type="similarity">
    <text evidence="5">Belongs to the Cdh family.</text>
</comment>
<dbReference type="AlphaFoldDB" id="A0A919KIZ1"/>
<comment type="subcellular location">
    <subcellularLocation>
        <location evidence="2">Cell membrane</location>
        <topology evidence="2">Single-pass membrane protein</topology>
    </subcellularLocation>
</comment>
<evidence type="ECO:0000256" key="5">
    <source>
        <dbReference type="ARBA" id="ARBA00006435"/>
    </source>
</evidence>
<reference evidence="20" key="2">
    <citation type="submission" date="2020-09" db="EMBL/GenBank/DDBJ databases">
        <authorList>
            <person name="Sun Q."/>
            <person name="Ohkuma M."/>
        </authorList>
    </citation>
    <scope>NUCLEOTIDE SEQUENCE</scope>
    <source>
        <strain evidence="20">JCM 13306</strain>
    </source>
</reference>
<keyword evidence="10" id="KW-0812">Transmembrane</keyword>
<comment type="catalytic activity">
    <reaction evidence="1">
        <text>a CDP-1,2-diacyl-sn-glycerol + H2O = a 1,2-diacyl-sn-glycero-3-phosphate + CMP + 2 H(+)</text>
        <dbReference type="Rhea" id="RHEA:15221"/>
        <dbReference type="ChEBI" id="CHEBI:15377"/>
        <dbReference type="ChEBI" id="CHEBI:15378"/>
        <dbReference type="ChEBI" id="CHEBI:58332"/>
        <dbReference type="ChEBI" id="CHEBI:58608"/>
        <dbReference type="ChEBI" id="CHEBI:60377"/>
        <dbReference type="EC" id="3.6.1.26"/>
    </reaction>
</comment>
<dbReference type="Pfam" id="PF02611">
    <property type="entry name" value="CDH"/>
    <property type="match status" value="1"/>
</dbReference>
<evidence type="ECO:0000256" key="8">
    <source>
        <dbReference type="ARBA" id="ARBA00022475"/>
    </source>
</evidence>
<dbReference type="GO" id="GO:0008654">
    <property type="term" value="P:phospholipid biosynthetic process"/>
    <property type="evidence" value="ECO:0007669"/>
    <property type="project" value="UniProtKB-KW"/>
</dbReference>
<keyword evidence="12" id="KW-1133">Transmembrane helix</keyword>
<evidence type="ECO:0000256" key="2">
    <source>
        <dbReference type="ARBA" id="ARBA00004162"/>
    </source>
</evidence>
<dbReference type="GO" id="GO:0008715">
    <property type="term" value="F:CDP-diacylglycerol diphosphatase activity"/>
    <property type="evidence" value="ECO:0007669"/>
    <property type="project" value="UniProtKB-EC"/>
</dbReference>
<proteinExistence type="inferred from homology"/>
<evidence type="ECO:0000256" key="19">
    <source>
        <dbReference type="SAM" id="SignalP"/>
    </source>
</evidence>
<dbReference type="SUPFAM" id="SSF54197">
    <property type="entry name" value="HIT-like"/>
    <property type="match status" value="1"/>
</dbReference>
<dbReference type="InterPro" id="IPR003763">
    <property type="entry name" value="CDP-diacylglyc_Pase"/>
</dbReference>
<evidence type="ECO:0000256" key="1">
    <source>
        <dbReference type="ARBA" id="ARBA00001007"/>
    </source>
</evidence>
<keyword evidence="15" id="KW-0594">Phospholipid biosynthesis</keyword>
<evidence type="ECO:0000256" key="12">
    <source>
        <dbReference type="ARBA" id="ARBA00022989"/>
    </source>
</evidence>
<dbReference type="EC" id="3.6.1.26" evidence="6"/>
<dbReference type="NCBIfam" id="NF003986">
    <property type="entry name" value="PRK05471.1-5"/>
    <property type="match status" value="1"/>
</dbReference>
<evidence type="ECO:0000256" key="14">
    <source>
        <dbReference type="ARBA" id="ARBA00023136"/>
    </source>
</evidence>
<evidence type="ECO:0000256" key="18">
    <source>
        <dbReference type="ARBA" id="ARBA00032892"/>
    </source>
</evidence>
<evidence type="ECO:0000256" key="10">
    <source>
        <dbReference type="ARBA" id="ARBA00022692"/>
    </source>
</evidence>
<evidence type="ECO:0000256" key="6">
    <source>
        <dbReference type="ARBA" id="ARBA00012375"/>
    </source>
</evidence>
<feature type="chain" id="PRO_5037035878" description="CDP-diacylglycerol pyrophosphatase" evidence="19">
    <location>
        <begin position="24"/>
        <end position="260"/>
    </location>
</feature>
<evidence type="ECO:0000256" key="17">
    <source>
        <dbReference type="ARBA" id="ARBA00032888"/>
    </source>
</evidence>
<dbReference type="Gene3D" id="3.30.428.30">
    <property type="entry name" value="HIT family - CDH-like"/>
    <property type="match status" value="1"/>
</dbReference>
<comment type="caution">
    <text evidence="20">The sequence shown here is derived from an EMBL/GenBank/DDBJ whole genome shotgun (WGS) entry which is preliminary data.</text>
</comment>
<evidence type="ECO:0000256" key="16">
    <source>
        <dbReference type="ARBA" id="ARBA00023264"/>
    </source>
</evidence>
<comment type="pathway">
    <text evidence="4">Lipid metabolism.</text>
</comment>
<keyword evidence="9" id="KW-0444">Lipid biosynthesis</keyword>
<evidence type="ECO:0000256" key="3">
    <source>
        <dbReference type="ARBA" id="ARBA00004927"/>
    </source>
</evidence>
<gene>
    <name evidence="20" type="primary">cdh</name>
    <name evidence="20" type="ORF">GCM10009090_21360</name>
</gene>
<evidence type="ECO:0000256" key="4">
    <source>
        <dbReference type="ARBA" id="ARBA00005189"/>
    </source>
</evidence>
<evidence type="ECO:0000313" key="21">
    <source>
        <dbReference type="Proteomes" id="UP000623958"/>
    </source>
</evidence>
<comment type="pathway">
    <text evidence="3">Phospholipid metabolism; CDP-diacylglycerol degradation; phosphatidate from CDP-diacylglycerol: step 1/1.</text>
</comment>
<keyword evidence="11" id="KW-0378">Hydrolase</keyword>
<evidence type="ECO:0000256" key="7">
    <source>
        <dbReference type="ARBA" id="ARBA00019608"/>
    </source>
</evidence>
<keyword evidence="21" id="KW-1185">Reference proteome</keyword>
<dbReference type="InterPro" id="IPR036265">
    <property type="entry name" value="HIT-like_sf"/>
</dbReference>
<evidence type="ECO:0000256" key="15">
    <source>
        <dbReference type="ARBA" id="ARBA00023209"/>
    </source>
</evidence>
<organism evidence="20 21">
    <name type="scientific">Xanthomonas boreopolis</name>
    <dbReference type="NCBI Taxonomy" id="86183"/>
    <lineage>
        <taxon>Bacteria</taxon>
        <taxon>Pseudomonadati</taxon>
        <taxon>Pseudomonadota</taxon>
        <taxon>Gammaproteobacteria</taxon>
        <taxon>Lysobacterales</taxon>
        <taxon>Lysobacteraceae</taxon>
        <taxon>Xanthomonas</taxon>
    </lineage>
</organism>
<keyword evidence="14" id="KW-0472">Membrane</keyword>
<reference evidence="20" key="1">
    <citation type="journal article" date="2014" name="Int. J. Syst. Evol. Microbiol.">
        <title>Complete genome sequence of Corynebacterium casei LMG S-19264T (=DSM 44701T), isolated from a smear-ripened cheese.</title>
        <authorList>
            <consortium name="US DOE Joint Genome Institute (JGI-PGF)"/>
            <person name="Walter F."/>
            <person name="Albersmeier A."/>
            <person name="Kalinowski J."/>
            <person name="Ruckert C."/>
        </authorList>
    </citation>
    <scope>NUCLEOTIDE SEQUENCE</scope>
    <source>
        <strain evidence="20">JCM 13306</strain>
    </source>
</reference>
<dbReference type="EMBL" id="BNBA01000015">
    <property type="protein sequence ID" value="GHH54465.1"/>
    <property type="molecule type" value="Genomic_DNA"/>
</dbReference>
<sequence>MKSLGKWWLTASLAVAGIAVALAAGKVRDPDALWRIVSTGCNERVATRSADCVAVWADPARRSAVLKDRHGDYQHLLLPLQRVTGIEDPRLLQPGMPNYFALAWQARGFVERALGRPLPRRYMSLSLNSPHGRSQDQLHIHLDCLRADVAAVLARQAKVIGGDFAPLPEPLRGHAYLARYLPGEALTADPVHLLAQALPPGEALGRYSLVVAGAEDARGPGFVVLATRLDALAGNFASGEELQDHACGVVTGARALDGVR</sequence>